<comment type="caution">
    <text evidence="1">The sequence shown here is derived from an EMBL/GenBank/DDBJ whole genome shotgun (WGS) entry which is preliminary data.</text>
</comment>
<evidence type="ECO:0000313" key="2">
    <source>
        <dbReference type="Proteomes" id="UP000569914"/>
    </source>
</evidence>
<gene>
    <name evidence="1" type="ORF">BKA15_000348</name>
</gene>
<accession>A0A7Y9I324</accession>
<organism evidence="1 2">
    <name type="scientific">Microlunatus parietis</name>
    <dbReference type="NCBI Taxonomy" id="682979"/>
    <lineage>
        <taxon>Bacteria</taxon>
        <taxon>Bacillati</taxon>
        <taxon>Actinomycetota</taxon>
        <taxon>Actinomycetes</taxon>
        <taxon>Propionibacteriales</taxon>
        <taxon>Propionibacteriaceae</taxon>
        <taxon>Microlunatus</taxon>
    </lineage>
</organism>
<dbReference type="Proteomes" id="UP000569914">
    <property type="component" value="Unassembled WGS sequence"/>
</dbReference>
<dbReference type="InterPro" id="IPR025368">
    <property type="entry name" value="DUF4272"/>
</dbReference>
<dbReference type="Pfam" id="PF14094">
    <property type="entry name" value="DUF4272"/>
    <property type="match status" value="1"/>
</dbReference>
<proteinExistence type="predicted"/>
<keyword evidence="2" id="KW-1185">Reference proteome</keyword>
<sequence>MVTNAAVYARFGWRLEAPHWQALVPPGVECAVDLAEDGSSVTFASPEGTITFNRLADDKVGPHLLGLERYLRGVGASDGLLVRALSTSAVYGSVADRDLGKGLPGQLMLDLTDRTGGFCFLDGRLFIDCDGRDLVADPLRPDRDRVVRRALVLLATMYRSAIEAGIEEHPDLMKDEEGRYRAWLDGVDLGAEPEPDERDLLDQPAGAVGEDVAAEHAFDAEAALTLLWALGVADTLPALDPARQPLDTLIEYQVPGPGPFDGRRPDPSLRPDDVIDCEWRRQQAIHWRLADLQLARRHVDFAAWAQDTWFGAVDLDGITLIDGDLAVAGTPVSALDDRASWWLWRQVAERNRALNWLIGANPIYGAVGTPT</sequence>
<dbReference type="AlphaFoldDB" id="A0A7Y9I324"/>
<dbReference type="EMBL" id="JACCBU010000001">
    <property type="protein sequence ID" value="NYE69019.1"/>
    <property type="molecule type" value="Genomic_DNA"/>
</dbReference>
<reference evidence="1 2" key="1">
    <citation type="submission" date="2020-07" db="EMBL/GenBank/DDBJ databases">
        <title>Sequencing the genomes of 1000 actinobacteria strains.</title>
        <authorList>
            <person name="Klenk H.-P."/>
        </authorList>
    </citation>
    <scope>NUCLEOTIDE SEQUENCE [LARGE SCALE GENOMIC DNA]</scope>
    <source>
        <strain evidence="1 2">DSM 22083</strain>
    </source>
</reference>
<name>A0A7Y9I324_9ACTN</name>
<protein>
    <submittedName>
        <fullName evidence="1">Uncharacterized protein</fullName>
    </submittedName>
</protein>
<dbReference type="RefSeq" id="WP_179747806.1">
    <property type="nucleotide sequence ID" value="NZ_JACCBU010000001.1"/>
</dbReference>
<evidence type="ECO:0000313" key="1">
    <source>
        <dbReference type="EMBL" id="NYE69019.1"/>
    </source>
</evidence>